<dbReference type="OMA" id="SAFPQVY"/>
<reference evidence="2" key="1">
    <citation type="submission" date="2021-01" db="EMBL/GenBank/DDBJ databases">
        <authorList>
            <consortium name="Genoscope - CEA"/>
            <person name="William W."/>
        </authorList>
    </citation>
    <scope>NUCLEOTIDE SEQUENCE</scope>
</reference>
<feature type="compositionally biased region" description="Low complexity" evidence="1">
    <location>
        <begin position="257"/>
        <end position="270"/>
    </location>
</feature>
<gene>
    <name evidence="2" type="ORF">POCTA_138.1.T0990206</name>
</gene>
<accession>A0A8S1WTA8</accession>
<evidence type="ECO:0000256" key="1">
    <source>
        <dbReference type="SAM" id="MobiDB-lite"/>
    </source>
</evidence>
<protein>
    <submittedName>
        <fullName evidence="2">Uncharacterized protein</fullName>
    </submittedName>
</protein>
<sequence length="364" mass="41699">MSIQVLNYQVEDLGWLMKQSKKKCQWTFMLDNNKHILELEFSILSGKRKLVLDGRVLHESMMLTSQFQYPFTLDGFALSILQQGDTFELRINNKDFSHLYNQIKTNAAFQNEDNKPYENPSFESHNFDFENHPKKMSLNFKFENPKDVSPIYQKASTTQQIKTSTAFGQPGAFEEFEQFGKVQKTENPFGDSFQVSGFTSADTPQTVQKQAKIDLLDIDDDTPQKSQTVDVDPFQQQQNSQQTQQTGLFDAFGTGWNQQQPQQGQQNLLQESNKSSQPFDAFNLVGSVGQIGSVPAQQGFSNQQGGFQSFDQRFPEPQKQEQLKILNLYRNQQPVVGNLAYSAFPQVYTQPMVQQQPTPFDLFR</sequence>
<evidence type="ECO:0000313" key="2">
    <source>
        <dbReference type="EMBL" id="CAD8191409.1"/>
    </source>
</evidence>
<proteinExistence type="predicted"/>
<dbReference type="Proteomes" id="UP000683925">
    <property type="component" value="Unassembled WGS sequence"/>
</dbReference>
<feature type="compositionally biased region" description="Low complexity" evidence="1">
    <location>
        <begin position="235"/>
        <end position="246"/>
    </location>
</feature>
<dbReference type="EMBL" id="CAJJDP010000098">
    <property type="protein sequence ID" value="CAD8191409.1"/>
    <property type="molecule type" value="Genomic_DNA"/>
</dbReference>
<dbReference type="OrthoDB" id="10410966at2759"/>
<keyword evidence="3" id="KW-1185">Reference proteome</keyword>
<dbReference type="AlphaFoldDB" id="A0A8S1WTA8"/>
<name>A0A8S1WTA8_PAROT</name>
<organism evidence="2 3">
    <name type="scientific">Paramecium octaurelia</name>
    <dbReference type="NCBI Taxonomy" id="43137"/>
    <lineage>
        <taxon>Eukaryota</taxon>
        <taxon>Sar</taxon>
        <taxon>Alveolata</taxon>
        <taxon>Ciliophora</taxon>
        <taxon>Intramacronucleata</taxon>
        <taxon>Oligohymenophorea</taxon>
        <taxon>Peniculida</taxon>
        <taxon>Parameciidae</taxon>
        <taxon>Paramecium</taxon>
    </lineage>
</organism>
<evidence type="ECO:0000313" key="3">
    <source>
        <dbReference type="Proteomes" id="UP000683925"/>
    </source>
</evidence>
<comment type="caution">
    <text evidence="2">The sequence shown here is derived from an EMBL/GenBank/DDBJ whole genome shotgun (WGS) entry which is preliminary data.</text>
</comment>
<feature type="region of interest" description="Disordered" evidence="1">
    <location>
        <begin position="221"/>
        <end position="274"/>
    </location>
</feature>